<organism evidence="7 8">
    <name type="scientific">Pseudonocardia alaniniphila</name>
    <dbReference type="NCBI Taxonomy" id="75291"/>
    <lineage>
        <taxon>Bacteria</taxon>
        <taxon>Bacillati</taxon>
        <taxon>Actinomycetota</taxon>
        <taxon>Actinomycetes</taxon>
        <taxon>Pseudonocardiales</taxon>
        <taxon>Pseudonocardiaceae</taxon>
        <taxon>Pseudonocardia</taxon>
    </lineage>
</organism>
<dbReference type="InterPro" id="IPR004839">
    <property type="entry name" value="Aminotransferase_I/II_large"/>
</dbReference>
<keyword evidence="8" id="KW-1185">Reference proteome</keyword>
<accession>A0ABS9TH31</accession>
<keyword evidence="7" id="KW-0808">Transferase</keyword>
<comment type="caution">
    <text evidence="7">The sequence shown here is derived from an EMBL/GenBank/DDBJ whole genome shotgun (WGS) entry which is preliminary data.</text>
</comment>
<evidence type="ECO:0000256" key="3">
    <source>
        <dbReference type="ARBA" id="ARBA00022898"/>
    </source>
</evidence>
<gene>
    <name evidence="7" type="ORF">MMF94_19355</name>
</gene>
<dbReference type="InterPro" id="IPR015421">
    <property type="entry name" value="PyrdxlP-dep_Trfase_major"/>
</dbReference>
<dbReference type="InterPro" id="IPR015422">
    <property type="entry name" value="PyrdxlP-dep_Trfase_small"/>
</dbReference>
<keyword evidence="7" id="KW-0032">Aminotransferase</keyword>
<evidence type="ECO:0000313" key="7">
    <source>
        <dbReference type="EMBL" id="MCH6167851.1"/>
    </source>
</evidence>
<dbReference type="Gene3D" id="3.90.1150.10">
    <property type="entry name" value="Aspartate Aminotransferase, domain 1"/>
    <property type="match status" value="1"/>
</dbReference>
<evidence type="ECO:0000256" key="4">
    <source>
        <dbReference type="ARBA" id="ARBA00023239"/>
    </source>
</evidence>
<dbReference type="SUPFAM" id="SSF53383">
    <property type="entry name" value="PLP-dependent transferases"/>
    <property type="match status" value="1"/>
</dbReference>
<dbReference type="PANTHER" id="PTHR43525:SF2">
    <property type="entry name" value="CYSTATHIONINE BETA-LYASE-RELATED"/>
    <property type="match status" value="1"/>
</dbReference>
<reference evidence="7 8" key="1">
    <citation type="submission" date="2022-03" db="EMBL/GenBank/DDBJ databases">
        <title>Pseudonocardia alaer sp. nov., a novel actinomycete isolated from reed forest soil.</title>
        <authorList>
            <person name="Wang L."/>
        </authorList>
    </citation>
    <scope>NUCLEOTIDE SEQUENCE [LARGE SCALE GENOMIC DNA]</scope>
    <source>
        <strain evidence="7 8">Y-16303</strain>
    </source>
</reference>
<comment type="similarity">
    <text evidence="5">Belongs to the class-II pyridoxal-phosphate-dependent aminotransferase family. MalY/PatB cystathionine beta-lyase subfamily.</text>
</comment>
<keyword evidence="4" id="KW-0456">Lyase</keyword>
<evidence type="ECO:0000256" key="2">
    <source>
        <dbReference type="ARBA" id="ARBA00012224"/>
    </source>
</evidence>
<dbReference type="InterPro" id="IPR051798">
    <property type="entry name" value="Class-II_PLP-Dep_Aminotrans"/>
</dbReference>
<dbReference type="EMBL" id="JAKXMK010000016">
    <property type="protein sequence ID" value="MCH6167851.1"/>
    <property type="molecule type" value="Genomic_DNA"/>
</dbReference>
<dbReference type="EC" id="4.4.1.13" evidence="2"/>
<dbReference type="InterPro" id="IPR015424">
    <property type="entry name" value="PyrdxlP-dep_Trfase"/>
</dbReference>
<feature type="domain" description="Aminotransferase class I/classII large" evidence="6">
    <location>
        <begin position="44"/>
        <end position="390"/>
    </location>
</feature>
<evidence type="ECO:0000313" key="8">
    <source>
        <dbReference type="Proteomes" id="UP001299970"/>
    </source>
</evidence>
<evidence type="ECO:0000259" key="6">
    <source>
        <dbReference type="Pfam" id="PF00155"/>
    </source>
</evidence>
<evidence type="ECO:0000256" key="5">
    <source>
        <dbReference type="ARBA" id="ARBA00037974"/>
    </source>
</evidence>
<protein>
    <recommendedName>
        <fullName evidence="2">cysteine-S-conjugate beta-lyase</fullName>
        <ecNumber evidence="2">4.4.1.13</ecNumber>
    </recommendedName>
</protein>
<evidence type="ECO:0000256" key="1">
    <source>
        <dbReference type="ARBA" id="ARBA00001933"/>
    </source>
</evidence>
<dbReference type="Gene3D" id="3.40.640.10">
    <property type="entry name" value="Type I PLP-dependent aspartate aminotransferase-like (Major domain)"/>
    <property type="match status" value="1"/>
</dbReference>
<dbReference type="Proteomes" id="UP001299970">
    <property type="component" value="Unassembled WGS sequence"/>
</dbReference>
<dbReference type="RefSeq" id="WP_241038415.1">
    <property type="nucleotide sequence ID" value="NZ_BAAAJF010000012.1"/>
</dbReference>
<dbReference type="PANTHER" id="PTHR43525">
    <property type="entry name" value="PROTEIN MALY"/>
    <property type="match status" value="1"/>
</dbReference>
<dbReference type="CDD" id="cd00609">
    <property type="entry name" value="AAT_like"/>
    <property type="match status" value="1"/>
</dbReference>
<comment type="cofactor">
    <cofactor evidence="1">
        <name>pyridoxal 5'-phosphate</name>
        <dbReference type="ChEBI" id="CHEBI:597326"/>
    </cofactor>
</comment>
<dbReference type="GO" id="GO:0008483">
    <property type="term" value="F:transaminase activity"/>
    <property type="evidence" value="ECO:0007669"/>
    <property type="project" value="UniProtKB-KW"/>
</dbReference>
<sequence>MSRPAAFGPTDALFDDLDLDELRRRPGVKWERVDPDVLPAWVADMDFAVPPVVADAIEHTVRRGDLGYPSWQDGSPLRTAFADRMHERYGWTVSADAVREHTDLLQALQFVLHLATNPGDAVAVQTPNYPPFLATLETMGRRGVSSPWTRTTGGWTPDIAGLADAVVAHDCRVLLLVNPHNPTGRVLTRDELTEIAAIARRHDLLVFSDEIHAELTYEPHRHIPFASLHEDAAARTVTLTSATKSFNLAGLRCAVAHYGSEQLLALRDAQPPDLYGTVSTLGVAGTLAAWRHGAEWQDRLLRVLDRNRRRVAEALASFTGDDRCPMPEATYLYWFEADVLGVGDKPVDEVLARARVLLDGGAGFGPDGQRYLRLNFATSAPLLEEILTRLASLARR</sequence>
<proteinExistence type="inferred from homology"/>
<dbReference type="Pfam" id="PF00155">
    <property type="entry name" value="Aminotran_1_2"/>
    <property type="match status" value="1"/>
</dbReference>
<keyword evidence="3" id="KW-0663">Pyridoxal phosphate</keyword>
<name>A0ABS9TH31_9PSEU</name>